<dbReference type="AlphaFoldDB" id="A0AA48RA68"/>
<accession>A0AA48RA68</accession>
<gene>
    <name evidence="1" type="ORF">AMST5_02791</name>
</gene>
<evidence type="ECO:0000313" key="1">
    <source>
        <dbReference type="EMBL" id="CAJ0876504.1"/>
    </source>
</evidence>
<sequence length="70" mass="7567">MDNTQAPIDRLDELVNRVRILEAAIEGAMVGFGPNDILDHLLNFTGFIAIELASVSGDLSEQIKTLKGAQ</sequence>
<name>A0AA48RA68_9ZZZZ</name>
<protein>
    <submittedName>
        <fullName evidence="1">Uncharacterized protein</fullName>
    </submittedName>
</protein>
<organism evidence="1">
    <name type="scientific">freshwater sediment metagenome</name>
    <dbReference type="NCBI Taxonomy" id="556182"/>
    <lineage>
        <taxon>unclassified sequences</taxon>
        <taxon>metagenomes</taxon>
        <taxon>ecological metagenomes</taxon>
    </lineage>
</organism>
<proteinExistence type="predicted"/>
<dbReference type="EMBL" id="OY288114">
    <property type="protein sequence ID" value="CAJ0876504.1"/>
    <property type="molecule type" value="Genomic_DNA"/>
</dbReference>
<reference evidence="1" key="1">
    <citation type="submission" date="2023-07" db="EMBL/GenBank/DDBJ databases">
        <authorList>
            <person name="Pelsma A.J. K."/>
        </authorList>
    </citation>
    <scope>NUCLEOTIDE SEQUENCE</scope>
</reference>